<feature type="transmembrane region" description="Helical" evidence="1">
    <location>
        <begin position="104"/>
        <end position="125"/>
    </location>
</feature>
<keyword evidence="1" id="KW-1133">Transmembrane helix</keyword>
<name>A0A183TQ12_SCHSO</name>
<dbReference type="AlphaFoldDB" id="A0A183TQ12"/>
<feature type="transmembrane region" description="Helical" evidence="1">
    <location>
        <begin position="73"/>
        <end position="92"/>
    </location>
</feature>
<accession>A0A183TQ12</accession>
<feature type="transmembrane region" description="Helical" evidence="1">
    <location>
        <begin position="27"/>
        <end position="52"/>
    </location>
</feature>
<proteinExistence type="predicted"/>
<sequence>LASCILLIEEFRNQEKPPNKVLIFTKLFGLLAMGLWVAGNVIPMLLLVVTHVKLLAWQRKSVESGHQPLQNRNAIALFLLFLISQSFCLWTMRGHGSWAEMGSSLAYTLAVPALCLLTGLLFLNLRW</sequence>
<dbReference type="WBParaSite" id="SSLN_0001925701-mRNA-1">
    <property type="protein sequence ID" value="SSLN_0001925701-mRNA-1"/>
    <property type="gene ID" value="SSLN_0001925701"/>
</dbReference>
<evidence type="ECO:0000256" key="1">
    <source>
        <dbReference type="SAM" id="Phobius"/>
    </source>
</evidence>
<protein>
    <submittedName>
        <fullName evidence="2">Transmembrane protein 220</fullName>
    </submittedName>
</protein>
<keyword evidence="1" id="KW-0472">Membrane</keyword>
<reference evidence="2" key="1">
    <citation type="submission" date="2016-06" db="UniProtKB">
        <authorList>
            <consortium name="WormBaseParasite"/>
        </authorList>
    </citation>
    <scope>IDENTIFICATION</scope>
</reference>
<evidence type="ECO:0000313" key="2">
    <source>
        <dbReference type="WBParaSite" id="SSLN_0001925701-mRNA-1"/>
    </source>
</evidence>
<keyword evidence="1" id="KW-0812">Transmembrane</keyword>
<organism evidence="2">
    <name type="scientific">Schistocephalus solidus</name>
    <name type="common">Tapeworm</name>
    <dbReference type="NCBI Taxonomy" id="70667"/>
    <lineage>
        <taxon>Eukaryota</taxon>
        <taxon>Metazoa</taxon>
        <taxon>Spiralia</taxon>
        <taxon>Lophotrochozoa</taxon>
        <taxon>Platyhelminthes</taxon>
        <taxon>Cestoda</taxon>
        <taxon>Eucestoda</taxon>
        <taxon>Diphyllobothriidea</taxon>
        <taxon>Diphyllobothriidae</taxon>
        <taxon>Schistocephalus</taxon>
    </lineage>
</organism>